<evidence type="ECO:0000313" key="5">
    <source>
        <dbReference type="Proteomes" id="UP001596122"/>
    </source>
</evidence>
<dbReference type="InterPro" id="IPR015424">
    <property type="entry name" value="PyrdxlP-dep_Trfase"/>
</dbReference>
<dbReference type="Pfam" id="PF22580">
    <property type="entry name" value="KYNU_C"/>
    <property type="match status" value="1"/>
</dbReference>
<keyword evidence="4" id="KW-0032">Aminotransferase</keyword>
<organism evidence="4 5">
    <name type="scientific">Aquipuribacter nitratireducens</name>
    <dbReference type="NCBI Taxonomy" id="650104"/>
    <lineage>
        <taxon>Bacteria</taxon>
        <taxon>Bacillati</taxon>
        <taxon>Actinomycetota</taxon>
        <taxon>Actinomycetes</taxon>
        <taxon>Micrococcales</taxon>
        <taxon>Intrasporangiaceae</taxon>
        <taxon>Aquipuribacter</taxon>
    </lineage>
</organism>
<dbReference type="InterPro" id="IPR015422">
    <property type="entry name" value="PyrdxlP-dep_Trfase_small"/>
</dbReference>
<keyword evidence="3" id="KW-0663">Pyridoxal phosphate</keyword>
<accession>A0ABW0GPN8</accession>
<dbReference type="Gene3D" id="3.40.640.10">
    <property type="entry name" value="Type I PLP-dependent aspartate aminotransferase-like (Major domain)"/>
    <property type="match status" value="1"/>
</dbReference>
<dbReference type="Gene3D" id="3.90.1150.10">
    <property type="entry name" value="Aspartate Aminotransferase, domain 1"/>
    <property type="match status" value="1"/>
</dbReference>
<evidence type="ECO:0000313" key="4">
    <source>
        <dbReference type="EMBL" id="MFC5381165.1"/>
    </source>
</evidence>
<dbReference type="PANTHER" id="PTHR14084:SF0">
    <property type="entry name" value="KYNURENINASE"/>
    <property type="match status" value="1"/>
</dbReference>
<keyword evidence="5" id="KW-1185">Reference proteome</keyword>
<dbReference type="SUPFAM" id="SSF53383">
    <property type="entry name" value="PLP-dependent transferases"/>
    <property type="match status" value="1"/>
</dbReference>
<evidence type="ECO:0000256" key="2">
    <source>
        <dbReference type="ARBA" id="ARBA00022801"/>
    </source>
</evidence>
<evidence type="ECO:0000256" key="1">
    <source>
        <dbReference type="ARBA" id="ARBA00022642"/>
    </source>
</evidence>
<dbReference type="PANTHER" id="PTHR14084">
    <property type="entry name" value="KYNURENINASE"/>
    <property type="match status" value="1"/>
</dbReference>
<dbReference type="EMBL" id="JBHSLD010000009">
    <property type="protein sequence ID" value="MFC5381165.1"/>
    <property type="molecule type" value="Genomic_DNA"/>
</dbReference>
<reference evidence="5" key="1">
    <citation type="journal article" date="2019" name="Int. J. Syst. Evol. Microbiol.">
        <title>The Global Catalogue of Microorganisms (GCM) 10K type strain sequencing project: providing services to taxonomists for standard genome sequencing and annotation.</title>
        <authorList>
            <consortium name="The Broad Institute Genomics Platform"/>
            <consortium name="The Broad Institute Genome Sequencing Center for Infectious Disease"/>
            <person name="Wu L."/>
            <person name="Ma J."/>
        </authorList>
    </citation>
    <scope>NUCLEOTIDE SEQUENCE [LARGE SCALE GENOMIC DNA]</scope>
    <source>
        <strain evidence="5">CCUG 43114</strain>
    </source>
</reference>
<protein>
    <submittedName>
        <fullName evidence="4">Aminotransferase</fullName>
    </submittedName>
</protein>
<dbReference type="InterPro" id="IPR010111">
    <property type="entry name" value="Kynureninase"/>
</dbReference>
<keyword evidence="2" id="KW-0378">Hydrolase</keyword>
<keyword evidence="4" id="KW-0808">Transferase</keyword>
<name>A0ABW0GPN8_9MICO</name>
<comment type="caution">
    <text evidence="4">The sequence shown here is derived from an EMBL/GenBank/DDBJ whole genome shotgun (WGS) entry which is preliminary data.</text>
</comment>
<proteinExistence type="predicted"/>
<dbReference type="InterPro" id="IPR015421">
    <property type="entry name" value="PyrdxlP-dep_Trfase_major"/>
</dbReference>
<sequence>MGALAEHYRASRVSERLLLTGHSHQAWPDVARDAQLEAFDDAAALLDEKWSRAFAKAERVRQGWLRLLGDDGSGVVTLADSTHTLLVRLLSAWDWGTRPRIVTTDGEFHSARRQLARLEEGFIDVVRVPAEPVETLAERLAAEVDDDTGLVLVSKVLFGTAHVVPHLAALAAAARRHGTVLVVDAYHAVGALDWSLADDDLHDAYVLGGGYKYLQHGEGVCAMRWPRGTTLRPYVTGWFAEFADLSAAPAGAVGFGDGPERFAGSTYDPTSHYRAARVLDFFDEHRLTPARLREVSVHQVGRLAAGVAALDVDPGVLAVAVPDPAERAGFLALRTPHAAALQAALLERGVLTDHRGDVLRLGPAPYLRDDQLDEAVALLGECLRSRPAG</sequence>
<dbReference type="Proteomes" id="UP001596122">
    <property type="component" value="Unassembled WGS sequence"/>
</dbReference>
<evidence type="ECO:0000256" key="3">
    <source>
        <dbReference type="ARBA" id="ARBA00022898"/>
    </source>
</evidence>
<dbReference type="GO" id="GO:0008483">
    <property type="term" value="F:transaminase activity"/>
    <property type="evidence" value="ECO:0007669"/>
    <property type="project" value="UniProtKB-KW"/>
</dbReference>
<keyword evidence="1" id="KW-0662">Pyridine nucleotide biosynthesis</keyword>
<gene>
    <name evidence="4" type="ORF">ACFPJ6_10210</name>
</gene>
<dbReference type="RefSeq" id="WP_340270572.1">
    <property type="nucleotide sequence ID" value="NZ_JBBEOG010000007.1"/>
</dbReference>